<keyword evidence="6" id="KW-0503">Monooxygenase</keyword>
<dbReference type="GO" id="GO:0005506">
    <property type="term" value="F:iron ion binding"/>
    <property type="evidence" value="ECO:0007669"/>
    <property type="project" value="InterPro"/>
</dbReference>
<dbReference type="CDD" id="cd11070">
    <property type="entry name" value="CYP56-like"/>
    <property type="match status" value="1"/>
</dbReference>
<sequence length="640" mass="71878">MPSLIALALCVLVAAYFVNYYRCFASNLGAAKQSGIPYVISPIYTFNRFWLITHRLWLPLLHRLPSAWTSSWVGYLTPEWPWRRLHEPFETVGSDAFILVSPGHNTLFVADAEAITQITTRRNDFPKPIEMYTSVDIYGKNVVSSEGSNWRHHRKITSPPFTEKNNHVVWMESLHQAQAMLTAWVGKDGNKNRTIADVGADTMRLSLHVISRAGFGVRLLWPHEEAGGEANSNIAELQKGHAMPYKDALSLLLDNILWVFLMPRWMLANSPLKVHKVAYQSFLEWGKYMNEMYQAKRDEVKSGETREGMDLMGALVRGAGITPESSNASDGDAEKGSTSSKQLLSDSEILGNAFVFILAGHETTANTLHFSFLYLALNWATQEHLHKDIDEIFRGRPVSDWDYERDVPKLFGSMVGAVMNEELRLIPPVIGIPKSTGKGQPQPMTVNGRRVVVPGDCYITLNTAAVHRNPKYWPAGPQRSNGIPDLEDFKPERWFLDPSKSHTVAADEATDSEGEDFGGSKGRDTSETLFRPPKGAYIPFSDGGRACLGRRFAQVEVLAVLAVIFQNHTVELAVDEFATDEEVETMPPGGPERREVWQKAADRARYLMKYGMSTMITLQMREGHVPVRFVKRGSERFAFS</sequence>
<dbReference type="InterPro" id="IPR001128">
    <property type="entry name" value="Cyt_P450"/>
</dbReference>
<dbReference type="Pfam" id="PF00067">
    <property type="entry name" value="p450"/>
    <property type="match status" value="1"/>
</dbReference>
<comment type="similarity">
    <text evidence="2 6">Belongs to the cytochrome P450 family.</text>
</comment>
<dbReference type="SUPFAM" id="SSF48264">
    <property type="entry name" value="Cytochrome P450"/>
    <property type="match status" value="1"/>
</dbReference>
<comment type="caution">
    <text evidence="8">The sequence shown here is derived from an EMBL/GenBank/DDBJ whole genome shotgun (WGS) entry which is preliminary data.</text>
</comment>
<dbReference type="STRING" id="331657.A0A4U0WZM7"/>
<evidence type="ECO:0000313" key="8">
    <source>
        <dbReference type="EMBL" id="TKA69332.1"/>
    </source>
</evidence>
<dbReference type="PRINTS" id="PR00385">
    <property type="entry name" value="P450"/>
</dbReference>
<evidence type="ECO:0000313" key="9">
    <source>
        <dbReference type="Proteomes" id="UP000308768"/>
    </source>
</evidence>
<dbReference type="PROSITE" id="PS00086">
    <property type="entry name" value="CYTOCHROME_P450"/>
    <property type="match status" value="1"/>
</dbReference>
<evidence type="ECO:0000256" key="1">
    <source>
        <dbReference type="ARBA" id="ARBA00001971"/>
    </source>
</evidence>
<evidence type="ECO:0000256" key="5">
    <source>
        <dbReference type="PIRSR" id="PIRSR602401-1"/>
    </source>
</evidence>
<evidence type="ECO:0000256" key="6">
    <source>
        <dbReference type="RuleBase" id="RU000461"/>
    </source>
</evidence>
<gene>
    <name evidence="8" type="ORF">B0A49_08610</name>
</gene>
<proteinExistence type="inferred from homology"/>
<comment type="cofactor">
    <cofactor evidence="1 5">
        <name>heme</name>
        <dbReference type="ChEBI" id="CHEBI:30413"/>
    </cofactor>
</comment>
<feature type="region of interest" description="Disordered" evidence="7">
    <location>
        <begin position="502"/>
        <end position="531"/>
    </location>
</feature>
<dbReference type="InterPro" id="IPR036396">
    <property type="entry name" value="Cyt_P450_sf"/>
</dbReference>
<evidence type="ECO:0000256" key="2">
    <source>
        <dbReference type="ARBA" id="ARBA00010617"/>
    </source>
</evidence>
<dbReference type="InterPro" id="IPR002401">
    <property type="entry name" value="Cyt_P450_E_grp-I"/>
</dbReference>
<evidence type="ECO:0000256" key="4">
    <source>
        <dbReference type="ARBA" id="ARBA00023004"/>
    </source>
</evidence>
<dbReference type="GO" id="GO:0020037">
    <property type="term" value="F:heme binding"/>
    <property type="evidence" value="ECO:0007669"/>
    <property type="project" value="InterPro"/>
</dbReference>
<feature type="binding site" description="axial binding residue" evidence="5">
    <location>
        <position position="547"/>
    </location>
    <ligand>
        <name>heme</name>
        <dbReference type="ChEBI" id="CHEBI:30413"/>
    </ligand>
    <ligandPart>
        <name>Fe</name>
        <dbReference type="ChEBI" id="CHEBI:18248"/>
    </ligandPart>
</feature>
<dbReference type="InterPro" id="IPR017972">
    <property type="entry name" value="Cyt_P450_CS"/>
</dbReference>
<dbReference type="AlphaFoldDB" id="A0A4U0WZM7"/>
<dbReference type="Proteomes" id="UP000308768">
    <property type="component" value="Unassembled WGS sequence"/>
</dbReference>
<dbReference type="PANTHER" id="PTHR24305">
    <property type="entry name" value="CYTOCHROME P450"/>
    <property type="match status" value="1"/>
</dbReference>
<dbReference type="PRINTS" id="PR00463">
    <property type="entry name" value="EP450I"/>
</dbReference>
<keyword evidence="4 5" id="KW-0408">Iron</keyword>
<organism evidence="8 9">
    <name type="scientific">Cryomyces minteri</name>
    <dbReference type="NCBI Taxonomy" id="331657"/>
    <lineage>
        <taxon>Eukaryota</taxon>
        <taxon>Fungi</taxon>
        <taxon>Dikarya</taxon>
        <taxon>Ascomycota</taxon>
        <taxon>Pezizomycotina</taxon>
        <taxon>Dothideomycetes</taxon>
        <taxon>Dothideomycetes incertae sedis</taxon>
        <taxon>Cryomyces</taxon>
    </lineage>
</organism>
<evidence type="ECO:0000256" key="3">
    <source>
        <dbReference type="ARBA" id="ARBA00022723"/>
    </source>
</evidence>
<keyword evidence="3 5" id="KW-0479">Metal-binding</keyword>
<name>A0A4U0WZM7_9PEZI</name>
<dbReference type="GO" id="GO:0004497">
    <property type="term" value="F:monooxygenase activity"/>
    <property type="evidence" value="ECO:0007669"/>
    <property type="project" value="UniProtKB-KW"/>
</dbReference>
<evidence type="ECO:0000256" key="7">
    <source>
        <dbReference type="SAM" id="MobiDB-lite"/>
    </source>
</evidence>
<dbReference type="OrthoDB" id="1470350at2759"/>
<feature type="region of interest" description="Disordered" evidence="7">
    <location>
        <begin position="320"/>
        <end position="340"/>
    </location>
</feature>
<protein>
    <submittedName>
        <fullName evidence="8">Uncharacterized protein</fullName>
    </submittedName>
</protein>
<accession>A0A4U0WZM7</accession>
<keyword evidence="5 6" id="KW-0349">Heme</keyword>
<keyword evidence="6" id="KW-0560">Oxidoreductase</keyword>
<reference evidence="8 9" key="1">
    <citation type="submission" date="2017-03" db="EMBL/GenBank/DDBJ databases">
        <title>Genomes of endolithic fungi from Antarctica.</title>
        <authorList>
            <person name="Coleine C."/>
            <person name="Masonjones S."/>
            <person name="Stajich J.E."/>
        </authorList>
    </citation>
    <scope>NUCLEOTIDE SEQUENCE [LARGE SCALE GENOMIC DNA]</scope>
    <source>
        <strain evidence="8 9">CCFEE 5187</strain>
    </source>
</reference>
<dbReference type="GO" id="GO:0016705">
    <property type="term" value="F:oxidoreductase activity, acting on paired donors, with incorporation or reduction of molecular oxygen"/>
    <property type="evidence" value="ECO:0007669"/>
    <property type="project" value="InterPro"/>
</dbReference>
<dbReference type="PANTHER" id="PTHR24305:SF166">
    <property type="entry name" value="CYTOCHROME P450 12A4, MITOCHONDRIAL-RELATED"/>
    <property type="match status" value="1"/>
</dbReference>
<dbReference type="Gene3D" id="1.10.630.10">
    <property type="entry name" value="Cytochrome P450"/>
    <property type="match status" value="1"/>
</dbReference>
<dbReference type="InterPro" id="IPR050121">
    <property type="entry name" value="Cytochrome_P450_monoxygenase"/>
</dbReference>
<keyword evidence="9" id="KW-1185">Reference proteome</keyword>
<dbReference type="EMBL" id="NAJN01000740">
    <property type="protein sequence ID" value="TKA69332.1"/>
    <property type="molecule type" value="Genomic_DNA"/>
</dbReference>